<dbReference type="SUPFAM" id="SSF53187">
    <property type="entry name" value="Zn-dependent exopeptidases"/>
    <property type="match status" value="1"/>
</dbReference>
<evidence type="ECO:0000256" key="3">
    <source>
        <dbReference type="ARBA" id="ARBA00022692"/>
    </source>
</evidence>
<keyword evidence="7 10" id="KW-0472">Membrane</keyword>
<dbReference type="GO" id="GO:0005789">
    <property type="term" value="C:endoplasmic reticulum membrane"/>
    <property type="evidence" value="ECO:0007669"/>
    <property type="project" value="UniProtKB-SubCell"/>
</dbReference>
<organism evidence="12 13">
    <name type="scientific">Plectus sambesii</name>
    <dbReference type="NCBI Taxonomy" id="2011161"/>
    <lineage>
        <taxon>Eukaryota</taxon>
        <taxon>Metazoa</taxon>
        <taxon>Ecdysozoa</taxon>
        <taxon>Nematoda</taxon>
        <taxon>Chromadorea</taxon>
        <taxon>Plectida</taxon>
        <taxon>Plectina</taxon>
        <taxon>Plectoidea</taxon>
        <taxon>Plectidae</taxon>
        <taxon>Plectus</taxon>
    </lineage>
</organism>
<feature type="transmembrane region" description="Helical" evidence="10">
    <location>
        <begin position="12"/>
        <end position="32"/>
    </location>
</feature>
<evidence type="ECO:0000256" key="6">
    <source>
        <dbReference type="ARBA" id="ARBA00022989"/>
    </source>
</evidence>
<evidence type="ECO:0000256" key="4">
    <source>
        <dbReference type="ARBA" id="ARBA00022729"/>
    </source>
</evidence>
<evidence type="ECO:0000259" key="11">
    <source>
        <dbReference type="Pfam" id="PF04389"/>
    </source>
</evidence>
<keyword evidence="12" id="KW-1185">Reference proteome</keyword>
<keyword evidence="6 10" id="KW-1133">Transmembrane helix</keyword>
<dbReference type="InterPro" id="IPR016574">
    <property type="entry name" value="Nicalin"/>
</dbReference>
<evidence type="ECO:0000256" key="1">
    <source>
        <dbReference type="ARBA" id="ARBA00004389"/>
    </source>
</evidence>
<name>A0A914VSA6_9BILA</name>
<evidence type="ECO:0000313" key="12">
    <source>
        <dbReference type="Proteomes" id="UP000887566"/>
    </source>
</evidence>
<dbReference type="AlphaFoldDB" id="A0A914VSA6"/>
<keyword evidence="5" id="KW-0256">Endoplasmic reticulum</keyword>
<accession>A0A914VSA6</accession>
<evidence type="ECO:0000256" key="7">
    <source>
        <dbReference type="ARBA" id="ARBA00023136"/>
    </source>
</evidence>
<keyword evidence="4" id="KW-0732">Signal</keyword>
<keyword evidence="8" id="KW-0325">Glycoprotein</keyword>
<comment type="similarity">
    <text evidence="2">Belongs to the nicastrin family.</text>
</comment>
<evidence type="ECO:0000256" key="2">
    <source>
        <dbReference type="ARBA" id="ARBA00007717"/>
    </source>
</evidence>
<evidence type="ECO:0000313" key="13">
    <source>
        <dbReference type="WBParaSite" id="PSAMB.scaffold2315size23924.g17322.t1"/>
    </source>
</evidence>
<dbReference type="InterPro" id="IPR007484">
    <property type="entry name" value="Peptidase_M28"/>
</dbReference>
<keyword evidence="3 10" id="KW-0812">Transmembrane</keyword>
<dbReference type="Gene3D" id="3.40.630.10">
    <property type="entry name" value="Zn peptidases"/>
    <property type="match status" value="1"/>
</dbReference>
<evidence type="ECO:0000256" key="9">
    <source>
        <dbReference type="ARBA" id="ARBA00034873"/>
    </source>
</evidence>
<dbReference type="GO" id="GO:0009966">
    <property type="term" value="P:regulation of signal transduction"/>
    <property type="evidence" value="ECO:0007669"/>
    <property type="project" value="InterPro"/>
</dbReference>
<feature type="domain" description="Peptidase M28" evidence="11">
    <location>
        <begin position="198"/>
        <end position="286"/>
    </location>
</feature>
<comment type="subcellular location">
    <subcellularLocation>
        <location evidence="1">Endoplasmic reticulum membrane</location>
        <topology evidence="1">Single-pass membrane protein</topology>
    </subcellularLocation>
</comment>
<dbReference type="PANTHER" id="PTHR31826">
    <property type="entry name" value="NICALIN"/>
    <property type="match status" value="1"/>
</dbReference>
<dbReference type="Pfam" id="PF04389">
    <property type="entry name" value="Peptidase_M28"/>
    <property type="match status" value="1"/>
</dbReference>
<protein>
    <recommendedName>
        <fullName evidence="9">BOS complex subunit NCLN</fullName>
    </recommendedName>
</protein>
<sequence>MTAMHEDLVDAVRSPVILIYMFIVLPITLAVAPLGDTVELDFHAYRLQHFDLQGTQYGSRGWRVMYEAAALDSKTLLRRCLVTLWRDLVNRDLSQTFDKTLGAALIIIPADLDALSGQDRQLFLEFERQLVSQAYDVAVYVAPSTPQLRETLVSLQTAQRHEQSSAFSALLHAVTANSFQITSDFQGSSVKLEQPLFNVVGKLSAFERSSDVSTIAIVAHYDSFGAAPALSFGADSNGSGVAALLELMRILHRFYQTAKTRAKYNLVFLLSSGGKLNYQGSRQWIEEFLEATQNI</sequence>
<evidence type="ECO:0000256" key="10">
    <source>
        <dbReference type="SAM" id="Phobius"/>
    </source>
</evidence>
<evidence type="ECO:0000256" key="5">
    <source>
        <dbReference type="ARBA" id="ARBA00022824"/>
    </source>
</evidence>
<reference evidence="13" key="1">
    <citation type="submission" date="2022-11" db="UniProtKB">
        <authorList>
            <consortium name="WormBaseParasite"/>
        </authorList>
    </citation>
    <scope>IDENTIFICATION</scope>
</reference>
<evidence type="ECO:0000256" key="8">
    <source>
        <dbReference type="ARBA" id="ARBA00023180"/>
    </source>
</evidence>
<dbReference type="WBParaSite" id="PSAMB.scaffold2315size23924.g17322.t1">
    <property type="protein sequence ID" value="PSAMB.scaffold2315size23924.g17322.t1"/>
    <property type="gene ID" value="PSAMB.scaffold2315size23924.g17322"/>
</dbReference>
<proteinExistence type="inferred from homology"/>
<dbReference type="Proteomes" id="UP000887566">
    <property type="component" value="Unplaced"/>
</dbReference>